<gene>
    <name evidence="1" type="ORF">BV22DRAFT_757395</name>
</gene>
<accession>A0ACB8B5Y4</accession>
<organism evidence="1 2">
    <name type="scientific">Leucogyrophana mollusca</name>
    <dbReference type="NCBI Taxonomy" id="85980"/>
    <lineage>
        <taxon>Eukaryota</taxon>
        <taxon>Fungi</taxon>
        <taxon>Dikarya</taxon>
        <taxon>Basidiomycota</taxon>
        <taxon>Agaricomycotina</taxon>
        <taxon>Agaricomycetes</taxon>
        <taxon>Agaricomycetidae</taxon>
        <taxon>Boletales</taxon>
        <taxon>Boletales incertae sedis</taxon>
        <taxon>Leucogyrophana</taxon>
    </lineage>
</organism>
<name>A0ACB8B5Y4_9AGAM</name>
<evidence type="ECO:0000313" key="1">
    <source>
        <dbReference type="EMBL" id="KAH7921070.1"/>
    </source>
</evidence>
<proteinExistence type="predicted"/>
<protein>
    <submittedName>
        <fullName evidence="1">Uncharacterized protein</fullName>
    </submittedName>
</protein>
<comment type="caution">
    <text evidence="1">The sequence shown here is derived from an EMBL/GenBank/DDBJ whole genome shotgun (WGS) entry which is preliminary data.</text>
</comment>
<dbReference type="Proteomes" id="UP000790709">
    <property type="component" value="Unassembled WGS sequence"/>
</dbReference>
<evidence type="ECO:0000313" key="2">
    <source>
        <dbReference type="Proteomes" id="UP000790709"/>
    </source>
</evidence>
<reference evidence="1" key="1">
    <citation type="journal article" date="2021" name="New Phytol.">
        <title>Evolutionary innovations through gain and loss of genes in the ectomycorrhizal Boletales.</title>
        <authorList>
            <person name="Wu G."/>
            <person name="Miyauchi S."/>
            <person name="Morin E."/>
            <person name="Kuo A."/>
            <person name="Drula E."/>
            <person name="Varga T."/>
            <person name="Kohler A."/>
            <person name="Feng B."/>
            <person name="Cao Y."/>
            <person name="Lipzen A."/>
            <person name="Daum C."/>
            <person name="Hundley H."/>
            <person name="Pangilinan J."/>
            <person name="Johnson J."/>
            <person name="Barry K."/>
            <person name="LaButti K."/>
            <person name="Ng V."/>
            <person name="Ahrendt S."/>
            <person name="Min B."/>
            <person name="Choi I.G."/>
            <person name="Park H."/>
            <person name="Plett J.M."/>
            <person name="Magnuson J."/>
            <person name="Spatafora J.W."/>
            <person name="Nagy L.G."/>
            <person name="Henrissat B."/>
            <person name="Grigoriev I.V."/>
            <person name="Yang Z.L."/>
            <person name="Xu J."/>
            <person name="Martin F.M."/>
        </authorList>
    </citation>
    <scope>NUCLEOTIDE SEQUENCE</scope>
    <source>
        <strain evidence="1">KUC20120723A-06</strain>
    </source>
</reference>
<keyword evidence="2" id="KW-1185">Reference proteome</keyword>
<sequence>MWGTGKTFQFERFPSSASCNTRFYPRLNNGTPYVGFLDCGRRIIDEEGWRTPVRGCGLWWTTQLVHVPQPVHVLTGRRSDVGVTACVFEND</sequence>
<dbReference type="EMBL" id="MU266544">
    <property type="protein sequence ID" value="KAH7921070.1"/>
    <property type="molecule type" value="Genomic_DNA"/>
</dbReference>